<evidence type="ECO:0000313" key="1">
    <source>
        <dbReference type="EMBL" id="MBM3224237.1"/>
    </source>
</evidence>
<dbReference type="EMBL" id="VGLS01000282">
    <property type="protein sequence ID" value="MBM3224237.1"/>
    <property type="molecule type" value="Genomic_DNA"/>
</dbReference>
<accession>A0A937W058</accession>
<comment type="caution">
    <text evidence="1">The sequence shown here is derived from an EMBL/GenBank/DDBJ whole genome shotgun (WGS) entry which is preliminary data.</text>
</comment>
<name>A0A937W058_UNCTE</name>
<reference evidence="1" key="1">
    <citation type="submission" date="2019-03" db="EMBL/GenBank/DDBJ databases">
        <title>Lake Tanganyika Metagenome-Assembled Genomes (MAGs).</title>
        <authorList>
            <person name="Tran P."/>
        </authorList>
    </citation>
    <scope>NUCLEOTIDE SEQUENCE</scope>
    <source>
        <strain evidence="1">K_DeepCast_65m_m2_066</strain>
    </source>
</reference>
<dbReference type="AlphaFoldDB" id="A0A937W058"/>
<evidence type="ECO:0000313" key="2">
    <source>
        <dbReference type="Proteomes" id="UP000712673"/>
    </source>
</evidence>
<proteinExistence type="predicted"/>
<sequence>MIVETEPSGLMMIRYKLYFNQQTPDPEDPWVLAYLQEHGLEPRRELHEEHEGIPYTVLHFGQCYLGRHVGELGELYKRGVEHTVLANHLLDMLSHSTDEALRAATAGLDAAACKTLMTTMAGQLYAQAQFETTEDRNLRVLIDEAVVREALLTS</sequence>
<dbReference type="Proteomes" id="UP000712673">
    <property type="component" value="Unassembled WGS sequence"/>
</dbReference>
<gene>
    <name evidence="1" type="ORF">FJZ47_10590</name>
</gene>
<protein>
    <submittedName>
        <fullName evidence="1">Uncharacterized protein</fullName>
    </submittedName>
</protein>
<organism evidence="1 2">
    <name type="scientific">Tectimicrobiota bacterium</name>
    <dbReference type="NCBI Taxonomy" id="2528274"/>
    <lineage>
        <taxon>Bacteria</taxon>
        <taxon>Pseudomonadati</taxon>
        <taxon>Nitrospinota/Tectimicrobiota group</taxon>
        <taxon>Candidatus Tectimicrobiota</taxon>
    </lineage>
</organism>